<reference evidence="1" key="1">
    <citation type="journal article" date="2014" name="Int. J. Syst. Evol. Microbiol.">
        <title>Complete genome sequence of Corynebacterium casei LMG S-19264T (=DSM 44701T), isolated from a smear-ripened cheese.</title>
        <authorList>
            <consortium name="US DOE Joint Genome Institute (JGI-PGF)"/>
            <person name="Walter F."/>
            <person name="Albersmeier A."/>
            <person name="Kalinowski J."/>
            <person name="Ruckert C."/>
        </authorList>
    </citation>
    <scope>NUCLEOTIDE SEQUENCE</scope>
    <source>
        <strain evidence="1">JCM 4391</strain>
    </source>
</reference>
<dbReference type="Proteomes" id="UP000636661">
    <property type="component" value="Unassembled WGS sequence"/>
</dbReference>
<keyword evidence="2" id="KW-1185">Reference proteome</keyword>
<dbReference type="EMBL" id="BMTP01000006">
    <property type="protein sequence ID" value="GGU40138.1"/>
    <property type="molecule type" value="Genomic_DNA"/>
</dbReference>
<comment type="caution">
    <text evidence="1">The sequence shown here is derived from an EMBL/GenBank/DDBJ whole genome shotgun (WGS) entry which is preliminary data.</text>
</comment>
<proteinExistence type="predicted"/>
<sequence length="52" mass="5638">MAHEADPTAPTPARRVDIASARDCHDCGEWGTVIDCHGHDAPCPSCQRPRRA</sequence>
<organism evidence="1 2">
    <name type="scientific">Streptomyces lavendofoliae</name>
    <dbReference type="NCBI Taxonomy" id="67314"/>
    <lineage>
        <taxon>Bacteria</taxon>
        <taxon>Bacillati</taxon>
        <taxon>Actinomycetota</taxon>
        <taxon>Actinomycetes</taxon>
        <taxon>Kitasatosporales</taxon>
        <taxon>Streptomycetaceae</taxon>
        <taxon>Streptomyces</taxon>
    </lineage>
</organism>
<dbReference type="AlphaFoldDB" id="A0A918M457"/>
<evidence type="ECO:0000313" key="2">
    <source>
        <dbReference type="Proteomes" id="UP000636661"/>
    </source>
</evidence>
<protein>
    <submittedName>
        <fullName evidence="1">Uncharacterized protein</fullName>
    </submittedName>
</protein>
<gene>
    <name evidence="1" type="ORF">GCM10010274_29790</name>
</gene>
<accession>A0A918M457</accession>
<name>A0A918M457_9ACTN</name>
<reference evidence="1" key="2">
    <citation type="submission" date="2020-09" db="EMBL/GenBank/DDBJ databases">
        <authorList>
            <person name="Sun Q."/>
            <person name="Ohkuma M."/>
        </authorList>
    </citation>
    <scope>NUCLEOTIDE SEQUENCE</scope>
    <source>
        <strain evidence="1">JCM 4391</strain>
    </source>
</reference>
<evidence type="ECO:0000313" key="1">
    <source>
        <dbReference type="EMBL" id="GGU40138.1"/>
    </source>
</evidence>
<dbReference type="RefSeq" id="WP_189551273.1">
    <property type="nucleotide sequence ID" value="NZ_BMTP01000006.1"/>
</dbReference>